<dbReference type="Gene3D" id="3.30.300.30">
    <property type="match status" value="3"/>
</dbReference>
<dbReference type="SMART" id="SM00823">
    <property type="entry name" value="PKS_PP"/>
    <property type="match status" value="3"/>
</dbReference>
<evidence type="ECO:0000313" key="7">
    <source>
        <dbReference type="Proteomes" id="UP000000328"/>
    </source>
</evidence>
<name>A0A0H3D575_AMYMU</name>
<dbReference type="Gene3D" id="1.10.1200.10">
    <property type="entry name" value="ACP-like"/>
    <property type="match status" value="2"/>
</dbReference>
<dbReference type="Gene3D" id="3.40.50.1820">
    <property type="entry name" value="alpha/beta hydrolase"/>
    <property type="match status" value="1"/>
</dbReference>
<dbReference type="GO" id="GO:0043041">
    <property type="term" value="P:amino acid activation for nonribosomal peptide biosynthetic process"/>
    <property type="evidence" value="ECO:0007669"/>
    <property type="project" value="TreeGrafter"/>
</dbReference>
<dbReference type="Gene3D" id="2.30.38.10">
    <property type="entry name" value="Luciferase, Domain 3"/>
    <property type="match status" value="3"/>
</dbReference>
<dbReference type="PATRIC" id="fig|749927.5.peg.4172"/>
<dbReference type="SUPFAM" id="SSF53474">
    <property type="entry name" value="alpha/beta-Hydrolases"/>
    <property type="match status" value="1"/>
</dbReference>
<evidence type="ECO:0000259" key="5">
    <source>
        <dbReference type="PROSITE" id="PS50075"/>
    </source>
</evidence>
<feature type="domain" description="Carrier" evidence="5">
    <location>
        <begin position="2991"/>
        <end position="3065"/>
    </location>
</feature>
<dbReference type="InterPro" id="IPR020845">
    <property type="entry name" value="AMP-binding_CS"/>
</dbReference>
<dbReference type="SUPFAM" id="SSF52777">
    <property type="entry name" value="CoA-dependent acyltransferases"/>
    <property type="match status" value="6"/>
</dbReference>
<dbReference type="FunFam" id="3.30.300.30:FF:000010">
    <property type="entry name" value="Enterobactin synthetase component F"/>
    <property type="match status" value="2"/>
</dbReference>
<dbReference type="InterPro" id="IPR006162">
    <property type="entry name" value="Ppantetheine_attach_site"/>
</dbReference>
<dbReference type="OrthoDB" id="2378856at2"/>
<dbReference type="GO" id="GO:0005829">
    <property type="term" value="C:cytosol"/>
    <property type="evidence" value="ECO:0007669"/>
    <property type="project" value="TreeGrafter"/>
</dbReference>
<dbReference type="InterPro" id="IPR001031">
    <property type="entry name" value="Thioesterase"/>
</dbReference>
<dbReference type="InterPro" id="IPR029058">
    <property type="entry name" value="AB_hydrolase_fold"/>
</dbReference>
<comment type="cofactor">
    <cofactor evidence="1">
        <name>pantetheine 4'-phosphate</name>
        <dbReference type="ChEBI" id="CHEBI:47942"/>
    </cofactor>
</comment>
<accession>A0A0H3D575</accession>
<dbReference type="HOGENOM" id="CLU_224206_0_0_11"/>
<dbReference type="PROSITE" id="PS00012">
    <property type="entry name" value="PHOSPHOPANTETHEINE"/>
    <property type="match status" value="2"/>
</dbReference>
<feature type="domain" description="Carrier" evidence="5">
    <location>
        <begin position="2023"/>
        <end position="2098"/>
    </location>
</feature>
<feature type="compositionally biased region" description="Low complexity" evidence="4">
    <location>
        <begin position="2667"/>
        <end position="2678"/>
    </location>
</feature>
<dbReference type="InterPro" id="IPR023213">
    <property type="entry name" value="CAT-like_dom_sf"/>
</dbReference>
<dbReference type="CDD" id="cd19543">
    <property type="entry name" value="DCL_NRPS"/>
    <property type="match status" value="1"/>
</dbReference>
<dbReference type="NCBIfam" id="NF003417">
    <property type="entry name" value="PRK04813.1"/>
    <property type="match status" value="3"/>
</dbReference>
<dbReference type="InterPro" id="IPR010071">
    <property type="entry name" value="AA_adenyl_dom"/>
</dbReference>
<feature type="region of interest" description="Disordered" evidence="4">
    <location>
        <begin position="2654"/>
        <end position="2681"/>
    </location>
</feature>
<dbReference type="EMBL" id="CP002000">
    <property type="protein sequence ID" value="ADJ45811.1"/>
    <property type="molecule type" value="Genomic_DNA"/>
</dbReference>
<dbReference type="GO" id="GO:0031177">
    <property type="term" value="F:phosphopantetheine binding"/>
    <property type="evidence" value="ECO:0007669"/>
    <property type="project" value="InterPro"/>
</dbReference>
<dbReference type="NCBIfam" id="TIGR01733">
    <property type="entry name" value="AA-adenyl-dom"/>
    <property type="match status" value="2"/>
</dbReference>
<dbReference type="CDD" id="cd19540">
    <property type="entry name" value="LCL_NRPS-like"/>
    <property type="match status" value="1"/>
</dbReference>
<gene>
    <name evidence="6" type="ordered locus">AMED_4034</name>
</gene>
<dbReference type="Pfam" id="PF00550">
    <property type="entry name" value="PP-binding"/>
    <property type="match status" value="3"/>
</dbReference>
<reference evidence="6 7" key="1">
    <citation type="journal article" date="2010" name="Cell Res.">
        <title>Complete genome sequence of the rifamycin SV-producing Amycolatopsis mediterranei U32 revealed its genetic characteristics in phylogeny and metabolism.</title>
        <authorList>
            <person name="Zhao W."/>
            <person name="Zhong Y."/>
            <person name="Yuan H."/>
            <person name="Wang J."/>
            <person name="Zheng H."/>
            <person name="Wang Y."/>
            <person name="Cen X."/>
            <person name="Xu F."/>
            <person name="Bai J."/>
            <person name="Han X."/>
            <person name="Lu G."/>
            <person name="Zhu Y."/>
            <person name="Shao Z."/>
            <person name="Yan H."/>
            <person name="Li C."/>
            <person name="Peng N."/>
            <person name="Zhang Z."/>
            <person name="Zhang Y."/>
            <person name="Lin W."/>
            <person name="Fan Y."/>
            <person name="Qin Z."/>
            <person name="Hu Y."/>
            <person name="Zhu B."/>
            <person name="Wang S."/>
            <person name="Ding X."/>
            <person name="Zhao G.P."/>
        </authorList>
    </citation>
    <scope>NUCLEOTIDE SEQUENCE [LARGE SCALE GENOMIC DNA]</scope>
    <source>
        <strain evidence="7">U-32</strain>
    </source>
</reference>
<organism evidence="6 7">
    <name type="scientific">Amycolatopsis mediterranei (strain U-32)</name>
    <dbReference type="NCBI Taxonomy" id="749927"/>
    <lineage>
        <taxon>Bacteria</taxon>
        <taxon>Bacillati</taxon>
        <taxon>Actinomycetota</taxon>
        <taxon>Actinomycetes</taxon>
        <taxon>Pseudonocardiales</taxon>
        <taxon>Pseudonocardiaceae</taxon>
        <taxon>Amycolatopsis</taxon>
    </lineage>
</organism>
<dbReference type="PANTHER" id="PTHR45527">
    <property type="entry name" value="NONRIBOSOMAL PEPTIDE SYNTHETASE"/>
    <property type="match status" value="1"/>
</dbReference>
<dbReference type="InterPro" id="IPR045851">
    <property type="entry name" value="AMP-bd_C_sf"/>
</dbReference>
<dbReference type="Proteomes" id="UP000000328">
    <property type="component" value="Chromosome"/>
</dbReference>
<dbReference type="PROSITE" id="PS00455">
    <property type="entry name" value="AMP_BINDING"/>
    <property type="match status" value="2"/>
</dbReference>
<dbReference type="GO" id="GO:0008610">
    <property type="term" value="P:lipid biosynthetic process"/>
    <property type="evidence" value="ECO:0007669"/>
    <property type="project" value="UniProtKB-ARBA"/>
</dbReference>
<dbReference type="InterPro" id="IPR001242">
    <property type="entry name" value="Condensation_dom"/>
</dbReference>
<dbReference type="eggNOG" id="COG1020">
    <property type="taxonomic scope" value="Bacteria"/>
</dbReference>
<dbReference type="InterPro" id="IPR020802">
    <property type="entry name" value="TesA-like"/>
</dbReference>
<dbReference type="Gene3D" id="3.40.50.980">
    <property type="match status" value="6"/>
</dbReference>
<dbReference type="SMART" id="SM00824">
    <property type="entry name" value="PKS_TE"/>
    <property type="match status" value="1"/>
</dbReference>
<dbReference type="PANTHER" id="PTHR45527:SF1">
    <property type="entry name" value="FATTY ACID SYNTHASE"/>
    <property type="match status" value="1"/>
</dbReference>
<evidence type="ECO:0000313" key="6">
    <source>
        <dbReference type="EMBL" id="ADJ45811.1"/>
    </source>
</evidence>
<dbReference type="InterPro" id="IPR020806">
    <property type="entry name" value="PKS_PP-bd"/>
</dbReference>
<dbReference type="GO" id="GO:0072330">
    <property type="term" value="P:monocarboxylic acid biosynthetic process"/>
    <property type="evidence" value="ECO:0007669"/>
    <property type="project" value="UniProtKB-ARBA"/>
</dbReference>
<evidence type="ECO:0000256" key="4">
    <source>
        <dbReference type="SAM" id="MobiDB-lite"/>
    </source>
</evidence>
<dbReference type="Gene3D" id="3.30.559.10">
    <property type="entry name" value="Chloramphenicol acetyltransferase-like domain"/>
    <property type="match status" value="3"/>
</dbReference>
<dbReference type="InterPro" id="IPR036736">
    <property type="entry name" value="ACP-like_sf"/>
</dbReference>
<dbReference type="CDD" id="cd05930">
    <property type="entry name" value="A_NRPS"/>
    <property type="match status" value="2"/>
</dbReference>
<evidence type="ECO:0000256" key="1">
    <source>
        <dbReference type="ARBA" id="ARBA00001957"/>
    </source>
</evidence>
<keyword evidence="3" id="KW-0597">Phosphoprotein</keyword>
<evidence type="ECO:0000256" key="3">
    <source>
        <dbReference type="ARBA" id="ARBA00022553"/>
    </source>
</evidence>
<dbReference type="KEGG" id="amd:AMED_4034"/>
<dbReference type="RefSeq" id="WP_013225883.1">
    <property type="nucleotide sequence ID" value="NC_014318.1"/>
</dbReference>
<dbReference type="eggNOG" id="COG3319">
    <property type="taxonomic scope" value="Bacteria"/>
</dbReference>
<sequence length="3338" mass="354701">MTAVDAFLPLSTAQTDVWYDEQLSGGGLAYAMADYLDITGPLDVEVFQSALRALADEAECFRARFVEVEGEPRQLIEPLTELPIRYPDVTGEADPESAALDWMQEDLRHPFSLEDFPLFRGALIKLGAQRHFWYLTTHHLIGDGFSAAICHRRLGELYNALLAGEDPGPTALPPFRLLLDADLAYQDSPHRLRDKAFWGRHFDTTPDLVSLSGKEPAPARGFLRRTMVLPPETAKAVREAAAGAKVTLPTFFIAAMAAYTQRLSGIKDLLLTVPVAARAGVRSRATPGMVANYLPLRMVVEPQMTIAALLGQASSELAATLKHQRYHVNQIRRDIGVRSDERRPFGGPFVNVLPPEPGLLLGDCHTRVMNLSTGITNDLSLTVLDVTEDIIEIHLNGNPDLYDAEGVAAHLERLAGFVGRLAEAGPSAVLGGVDVVSADELGELLASCVGAAGPVGADLVSRVCAIAQASPGAAAVADGGDWVSYGSLTGRASALSRRLPARGVVGVLADPGVGFVSAVLGVLWSGSAFVPLDAGMPVARLAGLLVDSGASCVVVGPGHEERAAEVVAAAGGGAGIVALDAAEDGPGALAPVFGAGEDAGAELAYVIFTSGSTGRPKGAMVHRRGMVNHLLAKVEDLDLEPADVVVQNAPVTFDVSVWQMLAPLLVGGRVRVVSRAIAADPDALFGLIRDEGVSVLEVVPSLLRAALDSWDLAGRSADVSGLRWLVVTGEALPPDLCVRWFERFPDVPLVNAYGPTECSDDVTHAVIRSGVEVVPIGHAVRNSRLYVLGDELRPVPAGAVGELFVGGLVVGRGYVGDPARTAAVFVADPFSGPGARMYRTGDRVRMRPDGQLEFVERRDFQVKIRGHRIELGEIESVLRAVPGVLDAVVRVLTDADGGKRLAGYLIGVDGEGPIDAGAVRSTAQQLLPDYMVPSALVVLDELPLTEHGKVDREALPAPDFRAEVVGRRPRNTVETVVCDILAEVLSVPRVYIDDNFFALGGDSISAIQVAGRARTAGIELTPRDILERRTPAAIAEQVGLREPGADAEAIAVTDGPLVELTDDELRELAPEGGRIEDVLPLSALQQGLLFHSEFDPDGVDVYTVQATADLAGPLDVEALRDACAALLRRYATLRAYFRHRRGGDAVQLIAAEVGLPWTEIDLSTLPEVEREERLGRLAAEDRERRFDLAHPPLVRFTLIKAAAGRYRFLWTAHHIATDGWSVPILIRELATLYTHGPAAALPEVTPFRNYLAWLGRQDEREARQAWREVLDGLTEPTKVAPELDGHLKAVPESAEVVLSRDETAELVAWARRHELTLNTVVQACWAILVGRLTGRRDVVFGSVTSGRPAELPGVETMVGMFINTVPVRADLDPAGTLDELLVFLRDQQARMSAYQHVGLAEVQNDVPGLAGTGELFDTAIVFENVPADGAQTDVVLGDDVRVLDAVTEDSRHYPLSLVVNPGGELAFRFDYAPEAFDAERVGRITGMFRHLLDTAIADPSVALGAIDVVPAEELQRGAGATGPVGADVVSRVRDFALATPEAPAVADGGAWVSYGSLAGRASALSRRLPSRGVVGVLADPGVGFVTTVLGVLWSGAAYLPLDPTLPVARLAGLLVDSGATAVVVGAGFEDLAAEIAGGDTGIVVLDEAEDEEWAPVSRDDAGLDLAYVIFTSGSTGRPKGAMVHRRGMVNHLLAKVEDLGLEPSDVVVQNAPVTFDVSVWQMLAPLLVGGRVRVVSRAIAADPDALFGLIRAEGVSVLEVVPSLLRAALDSWDLAGQPDVSGLRWLVVTGEALPPDLCARWFARFPDVPLVNAYGPTECSDDVTHAVIRSGVEVVPIGHAVRNSRLYVLGDELRPAPEGAVGELFVGGLVVGRGYVGDPVRTAAVFVADPFGEPGTRMYRTGDRVRLREDGQLEFVERRDFQVKIRGHRIELGEIEACLAAHAGVGEAVVTVHGTGNDRRLVAYVSGAVTAGELREHVTAQLPAYMVPGAYVVLDRFPLTAHGKIDRKALPAPEQHTGAGVSHPRTPVEATLCEIWADVLGVADVGIDDDFFAIGGHSLLANSVVSRVRSALAAELSIRDLFEARTVSRLAGRLVAAGQAGAGFWKLARPEKVPLSHAQTRMWFLNRLESAGYNIPLAVRLGGDLDPAALAAALGDVVERHEVLRTVFPDVDGVPYQRILPPAPDSPLATATVAEDELTATLSAAASRAFDLATDRPLRAALYRVADTDEHVLLLVLHHIAGDGWSVDVLARDLATAYDARVRGTEPGWADLPAQYADYAVWQRELLDDRQAADRQWEYWRTALDGLPDELRLPADLPRRAATAFRGGSVGFEVPPTVHKALIAVARRSGASVFMVVQAAVAALLTKHGAGTDIPLGSLVAGRSDEVTNDLVGFFVNTLVLRTDTGRNPTFAELVARVRDTDLEAYAHQDLPFELLLEMARPARSLSRQPLFQVMLSYYEVPDPRFTIGGLAVRPEILPATGAKFKFDLTFQLGERPGEAGMEGSIEYCADLFTPETAALLATRLNRLLSAVAEDPELPLSRIELVTPAEPDVLSVAGSGEPAELPVLRNSRGPALIWDGGRLSHAQLRRRVTAEARKLKARGAGPEWTVTIAADSAAERVVQVLAALEAGAAYRLAEPGDALGTVIEVGRPGGGPAAPAEVSRSQGGPAASGEAASPTHSAALLPDGTILSRRALAESIAALQESIPAHSRVIVPELPDAIPATLAALAAGGSVHLAEAETADATALARLLEGELPAVLFATPHQVRALAAHHEPALAGVRLIVAGEPLAAPLIDRLDRAGAEVHTHYRTFTGQAEPGTLPHPARAYVLDETLQPVPPGAHGELWLAGPALARGYAGEPGRTATRFVADPFETGERMYRTGDLVRRRLDGTLELVAEPIRARGFAIRPVEVEAGLLRHPGVAGAEVVVRGDQLVAYVIGGGDGLREHLARELPDFAVPSAIIELAALPLTAAGELDHTRLPAPETTARVAGSTPAEEVLRLAFAETLGLPEVDADADFFALGGNSLLSVRLVALARNAGVRFTVADVLTHGTVERLAALAGTGGDGGGDVLDPFAPVLPIRPDGDRAPLFCVHAGLGLSLPYLGLVQHLDPGRPMYGLQSPNIGGDGELPVSVEDVAEEYAARIRAIQPAGPYHLLGWSFGGLLAHEIAVQLQEAGERVETLCVLDSFPVEAAGQTPPTRHELLASFLEHLGHDADEGAELSPAAVIDVLRRGGSRLAGIGEDRMTRVLDVMSNNGELALRYEPARFSGRLLLFLAAEGLTEDDLAERPGRWAPFVDGAIEPHRIDCGHEFMMHPQAQAAIGRIVAAALDGSSEEDE</sequence>
<evidence type="ECO:0000256" key="2">
    <source>
        <dbReference type="ARBA" id="ARBA00022450"/>
    </source>
</evidence>
<proteinExistence type="predicted"/>
<keyword evidence="2" id="KW-0596">Phosphopantetheine</keyword>
<dbReference type="Pfam" id="PF00975">
    <property type="entry name" value="Thioesterase"/>
    <property type="match status" value="1"/>
</dbReference>
<dbReference type="SUPFAM" id="SSF47336">
    <property type="entry name" value="ACP-like"/>
    <property type="match status" value="3"/>
</dbReference>
<dbReference type="GO" id="GO:0003824">
    <property type="term" value="F:catalytic activity"/>
    <property type="evidence" value="ECO:0007669"/>
    <property type="project" value="InterPro"/>
</dbReference>
<dbReference type="InterPro" id="IPR025110">
    <property type="entry name" value="AMP-bd_C"/>
</dbReference>
<dbReference type="Pfam" id="PF00501">
    <property type="entry name" value="AMP-binding"/>
    <property type="match status" value="3"/>
</dbReference>
<dbReference type="InterPro" id="IPR009081">
    <property type="entry name" value="PP-bd_ACP"/>
</dbReference>
<dbReference type="CDD" id="cd19533">
    <property type="entry name" value="starter-C_NRPS"/>
    <property type="match status" value="1"/>
</dbReference>
<dbReference type="PROSITE" id="PS50075">
    <property type="entry name" value="CARRIER"/>
    <property type="match status" value="3"/>
</dbReference>
<protein>
    <submittedName>
        <fullName evidence="6">Putative non-ribosomal peptide synthetase</fullName>
    </submittedName>
</protein>
<dbReference type="Pfam" id="PF00668">
    <property type="entry name" value="Condensation"/>
    <property type="match status" value="3"/>
</dbReference>
<dbReference type="Pfam" id="PF13193">
    <property type="entry name" value="AMP-binding_C"/>
    <property type="match status" value="3"/>
</dbReference>
<dbReference type="FunFam" id="1.10.1200.10:FF:000016">
    <property type="entry name" value="Non-ribosomal peptide synthase"/>
    <property type="match status" value="1"/>
</dbReference>
<dbReference type="InterPro" id="IPR000873">
    <property type="entry name" value="AMP-dep_synth/lig_dom"/>
</dbReference>
<dbReference type="Gene3D" id="3.30.559.30">
    <property type="entry name" value="Nonribosomal peptide synthetase, condensation domain"/>
    <property type="match status" value="3"/>
</dbReference>
<dbReference type="SUPFAM" id="SSF56801">
    <property type="entry name" value="Acetyl-CoA synthetase-like"/>
    <property type="match status" value="3"/>
</dbReference>
<dbReference type="GO" id="GO:0044550">
    <property type="term" value="P:secondary metabolite biosynthetic process"/>
    <property type="evidence" value="ECO:0007669"/>
    <property type="project" value="TreeGrafter"/>
</dbReference>
<feature type="domain" description="Carrier" evidence="5">
    <location>
        <begin position="968"/>
        <end position="1042"/>
    </location>
</feature>